<dbReference type="Gene3D" id="1.25.40.10">
    <property type="entry name" value="Tetratricopeptide repeat domain"/>
    <property type="match status" value="3"/>
</dbReference>
<feature type="region of interest" description="Disordered" evidence="4">
    <location>
        <begin position="228"/>
        <end position="267"/>
    </location>
</feature>
<dbReference type="Gene3D" id="1.10.10.10">
    <property type="entry name" value="Winged helix-like DNA-binding domain superfamily/Winged helix DNA-binding domain"/>
    <property type="match status" value="1"/>
</dbReference>
<dbReference type="EMBL" id="FOAZ01000005">
    <property type="protein sequence ID" value="SEL07049.1"/>
    <property type="molecule type" value="Genomic_DNA"/>
</dbReference>
<dbReference type="InterPro" id="IPR036388">
    <property type="entry name" value="WH-like_DNA-bd_sf"/>
</dbReference>
<dbReference type="AlphaFoldDB" id="A0A1H7M7H1"/>
<dbReference type="Gene3D" id="3.40.50.300">
    <property type="entry name" value="P-loop containing nucleotide triphosphate hydrolases"/>
    <property type="match status" value="1"/>
</dbReference>
<protein>
    <submittedName>
        <fullName evidence="7">Predicted ATPase</fullName>
    </submittedName>
</protein>
<dbReference type="GO" id="GO:0003677">
    <property type="term" value="F:DNA binding"/>
    <property type="evidence" value="ECO:0007669"/>
    <property type="project" value="UniProtKB-KW"/>
</dbReference>
<feature type="domain" description="Bacterial transcriptional activator" evidence="6">
    <location>
        <begin position="95"/>
        <end position="221"/>
    </location>
</feature>
<accession>A0A1H7M7H1</accession>
<dbReference type="PANTHER" id="PTHR47691:SF3">
    <property type="entry name" value="HTH-TYPE TRANSCRIPTIONAL REGULATOR RV0890C-RELATED"/>
    <property type="match status" value="1"/>
</dbReference>
<dbReference type="SUPFAM" id="SSF52540">
    <property type="entry name" value="P-loop containing nucleoside triphosphate hydrolases"/>
    <property type="match status" value="1"/>
</dbReference>
<dbReference type="Pfam" id="PF03704">
    <property type="entry name" value="BTAD"/>
    <property type="match status" value="1"/>
</dbReference>
<dbReference type="SMART" id="SM01043">
    <property type="entry name" value="BTAD"/>
    <property type="match status" value="1"/>
</dbReference>
<dbReference type="SUPFAM" id="SSF48452">
    <property type="entry name" value="TPR-like"/>
    <property type="match status" value="2"/>
</dbReference>
<evidence type="ECO:0000313" key="7">
    <source>
        <dbReference type="EMBL" id="SEL07049.1"/>
    </source>
</evidence>
<dbReference type="eggNOG" id="COG3903">
    <property type="taxonomic scope" value="Bacteria"/>
</dbReference>
<dbReference type="InterPro" id="IPR016032">
    <property type="entry name" value="Sig_transdc_resp-reg_C-effctor"/>
</dbReference>
<dbReference type="OrthoDB" id="499349at2"/>
<dbReference type="GO" id="GO:0000160">
    <property type="term" value="P:phosphorelay signal transduction system"/>
    <property type="evidence" value="ECO:0007669"/>
    <property type="project" value="UniProtKB-KW"/>
</dbReference>
<dbReference type="Pfam" id="PF25872">
    <property type="entry name" value="HTH_77"/>
    <property type="match status" value="1"/>
</dbReference>
<evidence type="ECO:0000259" key="6">
    <source>
        <dbReference type="SMART" id="SM01043"/>
    </source>
</evidence>
<dbReference type="InterPro" id="IPR027417">
    <property type="entry name" value="P-loop_NTPase"/>
</dbReference>
<dbReference type="SMART" id="SM00028">
    <property type="entry name" value="TPR"/>
    <property type="match status" value="4"/>
</dbReference>
<gene>
    <name evidence="7" type="ORF">SAMN05414137_105219</name>
</gene>
<dbReference type="InterPro" id="IPR001867">
    <property type="entry name" value="OmpR/PhoB-type_DNA-bd"/>
</dbReference>
<dbReference type="SMART" id="SM00862">
    <property type="entry name" value="Trans_reg_C"/>
    <property type="match status" value="1"/>
</dbReference>
<comment type="similarity">
    <text evidence="1">Belongs to the AfsR/DnrI/RedD regulatory family.</text>
</comment>
<dbReference type="InterPro" id="IPR058852">
    <property type="entry name" value="HTH_77"/>
</dbReference>
<reference evidence="8" key="1">
    <citation type="submission" date="2016-10" db="EMBL/GenBank/DDBJ databases">
        <authorList>
            <person name="Varghese N."/>
        </authorList>
    </citation>
    <scope>NUCLEOTIDE SEQUENCE [LARGE SCALE GENOMIC DNA]</scope>
    <source>
        <strain evidence="8">DSM 45096 / BCRC 16803 / CGMCC 4.1857 / CIP 109030 / JCM 12277 / KCTC 19219 / NBRC 100920 / 33214</strain>
    </source>
</reference>
<dbReference type="SUPFAM" id="SSF46894">
    <property type="entry name" value="C-terminal effector domain of the bipartite response regulators"/>
    <property type="match status" value="1"/>
</dbReference>
<proteinExistence type="inferred from homology"/>
<name>A0A1H7M7H1_STRJI</name>
<evidence type="ECO:0000256" key="3">
    <source>
        <dbReference type="ARBA" id="ARBA00023125"/>
    </source>
</evidence>
<dbReference type="InterPro" id="IPR011990">
    <property type="entry name" value="TPR-like_helical_dom_sf"/>
</dbReference>
<dbReference type="PANTHER" id="PTHR47691">
    <property type="entry name" value="REGULATOR-RELATED"/>
    <property type="match status" value="1"/>
</dbReference>
<evidence type="ECO:0000256" key="1">
    <source>
        <dbReference type="ARBA" id="ARBA00005820"/>
    </source>
</evidence>
<dbReference type="GO" id="GO:0006355">
    <property type="term" value="P:regulation of DNA-templated transcription"/>
    <property type="evidence" value="ECO:0007669"/>
    <property type="project" value="InterPro"/>
</dbReference>
<dbReference type="InterPro" id="IPR019734">
    <property type="entry name" value="TPR_rpt"/>
</dbReference>
<organism evidence="7 8">
    <name type="scientific">Streptacidiphilus jiangxiensis</name>
    <dbReference type="NCBI Taxonomy" id="235985"/>
    <lineage>
        <taxon>Bacteria</taxon>
        <taxon>Bacillati</taxon>
        <taxon>Actinomycetota</taxon>
        <taxon>Actinomycetes</taxon>
        <taxon>Kitasatosporales</taxon>
        <taxon>Streptomycetaceae</taxon>
        <taxon>Streptacidiphilus</taxon>
    </lineage>
</organism>
<feature type="compositionally biased region" description="Low complexity" evidence="4">
    <location>
        <begin position="228"/>
        <end position="254"/>
    </location>
</feature>
<evidence type="ECO:0000313" key="8">
    <source>
        <dbReference type="Proteomes" id="UP000183015"/>
    </source>
</evidence>
<keyword evidence="2" id="KW-0902">Two-component regulatory system</keyword>
<sequence length="1158" mass="120824">MDRVRIRLLGPLSVTGPDGDAVELKGERVRTLLAALALTDGRPVPLGALTDTLWPDEPPANPANAVQALASRLRSALGRDAVELTPAGYRLTLDTDLAAFARLLRSAEHPQALALWRGAPDLPGHPDEAARLLALRQSAQDEVVDAELAAGRGEQQIPALRADVAADPLRERPRAQLLRALHQAGRDAEALAEYERARAVLAEELGADPSPLLRDAHLAVLTAPRATPAAATSTAWNAPATPGPAGAGAGTAPTDQARHGSAAPGAVTALPGTGTVLPGAAGALADQAWHGSAAPGAVTALPGAAGAGPSAALPGAGGGLAGQVWPGSAVPGAPEALAAHALPAALTSFLGRDNEVAAVGQALTAARLVTLIGPGGAGKTRLAVESARSHPTPLRLVELAPVKDAGDLPGAVAATLHRREAAPSRSLTAVSPSDVTERLINTIGTTDLLLILDNCEHLIDAAAAFAARLLAACPRLRVLATSREPLAITGEQLLPVPPLALPTGDAEQQDPGGYAAVRLFTDRATAVRPDWRATGAELATVVAICRALDGQPLAIELAAARMRTLDPQGIEERLAQRFRLLTGGSRAALPRHRTLRAVVDWSWDLLDAPERALLARLSVFSGPAELTAVEQICAADPGADGDVTPDQVFDLLAALVDKSLLVRTDAGRYRLLETIRVYAAERLDEAGATTGTRRAHAAYHLALAERGEPELYGPGQIATLAAFSAAHDDLIAALRRSVECGDADTAVRLVAGLGWYLWRRGEQGENLPLVHQALALPADEVDLLPRAVASGITALYALDTDWMLDSTLALLHQAMALRDRLPDPSAHPLLPLLDIMTALFEQQDWNVTTLARQLFDVPHPWVQAAGRLFLGFALQNDGRAEEAEAAMRAAAEAFREVGDLWGRSFCCSGLADYALWRGDVAGAVELWEQAVAFEQAMGVNADAPEYRARMIAARYGGAGTPEAVAELERLVVTVRASESWSPTLVAHSALAAAYRRTGAPERALPLLQEALGLVDRRLNGLPQMTSLLHTELGLTLGACGRLDEAADSHRQALRAGVQAYDGPIVAAAFQGFADLALRQNDPERAAFLLGAAEGQRGVPDRSNPEVAASGAAALAALGGEPYERASARGRSAPRQEVLELLGVGDARPAGFRSAAGTP</sequence>
<dbReference type="CDD" id="cd15831">
    <property type="entry name" value="BTAD"/>
    <property type="match status" value="1"/>
</dbReference>
<dbReference type="STRING" id="235985.SAMN05414137_105219"/>
<keyword evidence="3" id="KW-0238">DNA-binding</keyword>
<dbReference type="Proteomes" id="UP000183015">
    <property type="component" value="Unassembled WGS sequence"/>
</dbReference>
<keyword evidence="8" id="KW-1185">Reference proteome</keyword>
<feature type="domain" description="OmpR/PhoB-type" evidence="5">
    <location>
        <begin position="19"/>
        <end position="91"/>
    </location>
</feature>
<evidence type="ECO:0000256" key="4">
    <source>
        <dbReference type="SAM" id="MobiDB-lite"/>
    </source>
</evidence>
<evidence type="ECO:0000259" key="5">
    <source>
        <dbReference type="SMART" id="SM00862"/>
    </source>
</evidence>
<evidence type="ECO:0000256" key="2">
    <source>
        <dbReference type="ARBA" id="ARBA00023012"/>
    </source>
</evidence>
<dbReference type="InterPro" id="IPR005158">
    <property type="entry name" value="BTAD"/>
</dbReference>